<dbReference type="AlphaFoldDB" id="A0A0W1A389"/>
<dbReference type="EMBL" id="LNZC01000031">
    <property type="protein sequence ID" value="KTD75831.1"/>
    <property type="molecule type" value="Genomic_DNA"/>
</dbReference>
<keyword evidence="2" id="KW-0812">Transmembrane</keyword>
<evidence type="ECO:0000313" key="5">
    <source>
        <dbReference type="Proteomes" id="UP000054662"/>
    </source>
</evidence>
<evidence type="ECO:0000313" key="4">
    <source>
        <dbReference type="EMBL" id="KTD75831.1"/>
    </source>
</evidence>
<comment type="caution">
    <text evidence="4">The sequence shown here is derived from an EMBL/GenBank/DDBJ whole genome shotgun (WGS) entry which is preliminary data.</text>
</comment>
<keyword evidence="5" id="KW-1185">Reference proteome</keyword>
<proteinExistence type="predicted"/>
<dbReference type="Pfam" id="PF18688">
    <property type="entry name" value="DUF5638"/>
    <property type="match status" value="1"/>
</dbReference>
<feature type="domain" description="DUF5638" evidence="3">
    <location>
        <begin position="7"/>
        <end position="109"/>
    </location>
</feature>
<gene>
    <name evidence="4" type="ORF">Lwor_2397</name>
</gene>
<organism evidence="4 5">
    <name type="scientific">Legionella worsleiensis</name>
    <dbReference type="NCBI Taxonomy" id="45076"/>
    <lineage>
        <taxon>Bacteria</taxon>
        <taxon>Pseudomonadati</taxon>
        <taxon>Pseudomonadota</taxon>
        <taxon>Gammaproteobacteria</taxon>
        <taxon>Legionellales</taxon>
        <taxon>Legionellaceae</taxon>
        <taxon>Legionella</taxon>
    </lineage>
</organism>
<feature type="transmembrane region" description="Helical" evidence="2">
    <location>
        <begin position="129"/>
        <end position="152"/>
    </location>
</feature>
<keyword evidence="2" id="KW-1133">Transmembrane helix</keyword>
<dbReference type="InterPro" id="IPR040737">
    <property type="entry name" value="DUF5638"/>
</dbReference>
<protein>
    <recommendedName>
        <fullName evidence="3">DUF5638 domain-containing protein</fullName>
    </recommendedName>
</protein>
<dbReference type="STRING" id="45076.Lwor_2397"/>
<evidence type="ECO:0000259" key="3">
    <source>
        <dbReference type="Pfam" id="PF18688"/>
    </source>
</evidence>
<reference evidence="4 5" key="1">
    <citation type="submission" date="2015-11" db="EMBL/GenBank/DDBJ databases">
        <title>Genomic analysis of 38 Legionella species identifies large and diverse effector repertoires.</title>
        <authorList>
            <person name="Burstein D."/>
            <person name="Amaro F."/>
            <person name="Zusman T."/>
            <person name="Lifshitz Z."/>
            <person name="Cohen O."/>
            <person name="Gilbert J.A."/>
            <person name="Pupko T."/>
            <person name="Shuman H.A."/>
            <person name="Segal G."/>
        </authorList>
    </citation>
    <scope>NUCLEOTIDE SEQUENCE [LARGE SCALE GENOMIC DNA]</scope>
    <source>
        <strain evidence="4 5">ATCC 49508</strain>
    </source>
</reference>
<sequence length="215" mass="24203">MSYAKKATDLLVQMNDCHQNLETIFAEHPLDNNLNAQLKQVESYYDKAFHRAENKSAKIRILQDYNRLILILKQTSFGIISSDHALNLMAQRTTSYQIEIIIHNLIIVCELLFWAATSALFYFSCISVGIPLILVDPICGLMCSLCSALLLMSSMNNGLACFAKFKTFDPLNNEAEREKNLLCFFNTCKARSNGNTPAQEQTDQSASLSCTLNQE</sequence>
<dbReference type="Proteomes" id="UP000054662">
    <property type="component" value="Unassembled WGS sequence"/>
</dbReference>
<feature type="transmembrane region" description="Helical" evidence="2">
    <location>
        <begin position="101"/>
        <end position="123"/>
    </location>
</feature>
<keyword evidence="2" id="KW-0472">Membrane</keyword>
<dbReference type="PATRIC" id="fig|45076.6.peg.2638"/>
<name>A0A0W1A389_9GAMM</name>
<evidence type="ECO:0000256" key="1">
    <source>
        <dbReference type="SAM" id="MobiDB-lite"/>
    </source>
</evidence>
<feature type="region of interest" description="Disordered" evidence="1">
    <location>
        <begin position="195"/>
        <end position="215"/>
    </location>
</feature>
<evidence type="ECO:0000256" key="2">
    <source>
        <dbReference type="SAM" id="Phobius"/>
    </source>
</evidence>
<dbReference type="OrthoDB" id="5646331at2"/>
<dbReference type="RefSeq" id="WP_058494156.1">
    <property type="nucleotide sequence ID" value="NZ_CBCRUR010000027.1"/>
</dbReference>
<accession>A0A0W1A389</accession>